<evidence type="ECO:0008006" key="5">
    <source>
        <dbReference type="Google" id="ProtNLM"/>
    </source>
</evidence>
<protein>
    <recommendedName>
        <fullName evidence="5">Extradiol ring-cleavage dioxygenase LigAB LigA subunit domain-containing protein</fullName>
    </recommendedName>
</protein>
<reference evidence="2" key="2">
    <citation type="journal article" date="2024" name="Nature">
        <title>Anoxygenic phototroph of the Chloroflexota uses a type I reaction centre.</title>
        <authorList>
            <person name="Tsuji J.M."/>
            <person name="Shaw N.A."/>
            <person name="Nagashima S."/>
            <person name="Venkiteswaran J.J."/>
            <person name="Schiff S.L."/>
            <person name="Watanabe T."/>
            <person name="Fukui M."/>
            <person name="Hanada S."/>
            <person name="Tank M."/>
            <person name="Neufeld J.D."/>
        </authorList>
    </citation>
    <scope>NUCLEOTIDE SEQUENCE</scope>
    <source>
        <strain evidence="2">L227-S17</strain>
    </source>
</reference>
<dbReference type="Proteomes" id="UP001431572">
    <property type="component" value="Chromosome 2"/>
</dbReference>
<dbReference type="EMBL" id="CP128400">
    <property type="protein sequence ID" value="WJW68090.1"/>
    <property type="molecule type" value="Genomic_DNA"/>
</dbReference>
<dbReference type="EMBL" id="JACATZ010000003">
    <property type="protein sequence ID" value="NWJ48153.1"/>
    <property type="molecule type" value="Genomic_DNA"/>
</dbReference>
<accession>A0A8T7M819</accession>
<gene>
    <name evidence="1" type="ORF">HXX08_20040</name>
    <name evidence="2" type="ORF">OZ401_003691</name>
</gene>
<evidence type="ECO:0000313" key="3">
    <source>
        <dbReference type="Proteomes" id="UP000521676"/>
    </source>
</evidence>
<evidence type="ECO:0000313" key="2">
    <source>
        <dbReference type="EMBL" id="WJW68090.1"/>
    </source>
</evidence>
<keyword evidence="4" id="KW-1185">Reference proteome</keyword>
<evidence type="ECO:0000313" key="4">
    <source>
        <dbReference type="Proteomes" id="UP001431572"/>
    </source>
</evidence>
<dbReference type="Proteomes" id="UP000521676">
    <property type="component" value="Unassembled WGS sequence"/>
</dbReference>
<proteinExistence type="predicted"/>
<sequence length="73" mass="8622">MSLRVLKEIVYIAMGDEIFRRKVIFQPDEWLPKYDLTSAELMALRLGDKKKLIDLGLEEYLATYAEAMLSRRR</sequence>
<reference evidence="1 3" key="1">
    <citation type="submission" date="2020-06" db="EMBL/GenBank/DDBJ databases">
        <title>Anoxygenic phototrophic Chloroflexota member uses a Type I reaction center.</title>
        <authorList>
            <person name="Tsuji J.M."/>
            <person name="Shaw N.A."/>
            <person name="Nagashima S."/>
            <person name="Venkiteswaran J."/>
            <person name="Schiff S.L."/>
            <person name="Hanada S."/>
            <person name="Tank M."/>
            <person name="Neufeld J.D."/>
        </authorList>
    </citation>
    <scope>NUCLEOTIDE SEQUENCE [LARGE SCALE GENOMIC DNA]</scope>
    <source>
        <strain evidence="1">L227-S17</strain>
    </source>
</reference>
<dbReference type="AlphaFoldDB" id="A0A8T7M819"/>
<organism evidence="1 3">
    <name type="scientific">Candidatus Chlorohelix allophototropha</name>
    <dbReference type="NCBI Taxonomy" id="3003348"/>
    <lineage>
        <taxon>Bacteria</taxon>
        <taxon>Bacillati</taxon>
        <taxon>Chloroflexota</taxon>
        <taxon>Chloroflexia</taxon>
        <taxon>Candidatus Chloroheliales</taxon>
        <taxon>Candidatus Chloroheliaceae</taxon>
        <taxon>Candidatus Chlorohelix</taxon>
    </lineage>
</organism>
<name>A0A8T7M819_9CHLR</name>
<dbReference type="RefSeq" id="WP_341469994.1">
    <property type="nucleotide sequence ID" value="NZ_CP128400.1"/>
</dbReference>
<evidence type="ECO:0000313" key="1">
    <source>
        <dbReference type="EMBL" id="NWJ48153.1"/>
    </source>
</evidence>